<dbReference type="InterPro" id="IPR036390">
    <property type="entry name" value="WH_DNA-bd_sf"/>
</dbReference>
<dbReference type="PANTHER" id="PTHR30537:SF5">
    <property type="entry name" value="HTH-TYPE TRANSCRIPTIONAL ACTIVATOR TTDR-RELATED"/>
    <property type="match status" value="1"/>
</dbReference>
<dbReference type="PANTHER" id="PTHR30537">
    <property type="entry name" value="HTH-TYPE TRANSCRIPTIONAL REGULATOR"/>
    <property type="match status" value="1"/>
</dbReference>
<proteinExistence type="inferred from homology"/>
<dbReference type="Pfam" id="PF00126">
    <property type="entry name" value="HTH_1"/>
    <property type="match status" value="1"/>
</dbReference>
<dbReference type="Pfam" id="PF03466">
    <property type="entry name" value="LysR_substrate"/>
    <property type="match status" value="1"/>
</dbReference>
<dbReference type="InterPro" id="IPR005119">
    <property type="entry name" value="LysR_subst-bd"/>
</dbReference>
<dbReference type="InterPro" id="IPR058163">
    <property type="entry name" value="LysR-type_TF_proteobact-type"/>
</dbReference>
<dbReference type="SUPFAM" id="SSF53850">
    <property type="entry name" value="Periplasmic binding protein-like II"/>
    <property type="match status" value="1"/>
</dbReference>
<comment type="similarity">
    <text evidence="1">Belongs to the LysR transcriptional regulatory family.</text>
</comment>
<evidence type="ECO:0000256" key="2">
    <source>
        <dbReference type="ARBA" id="ARBA00023015"/>
    </source>
</evidence>
<evidence type="ECO:0000256" key="3">
    <source>
        <dbReference type="ARBA" id="ARBA00023125"/>
    </source>
</evidence>
<keyword evidence="7" id="KW-1185">Reference proteome</keyword>
<dbReference type="SUPFAM" id="SSF46785">
    <property type="entry name" value="Winged helix' DNA-binding domain"/>
    <property type="match status" value="1"/>
</dbReference>
<dbReference type="Gene3D" id="1.10.10.10">
    <property type="entry name" value="Winged helix-like DNA-binding domain superfamily/Winged helix DNA-binding domain"/>
    <property type="match status" value="1"/>
</dbReference>
<feature type="domain" description="HTH lysR-type" evidence="5">
    <location>
        <begin position="4"/>
        <end position="61"/>
    </location>
</feature>
<evidence type="ECO:0000256" key="4">
    <source>
        <dbReference type="ARBA" id="ARBA00023163"/>
    </source>
</evidence>
<organism evidence="6 7">
    <name type="scientific">Acetobacter musti</name>
    <dbReference type="NCBI Taxonomy" id="864732"/>
    <lineage>
        <taxon>Bacteria</taxon>
        <taxon>Pseudomonadati</taxon>
        <taxon>Pseudomonadota</taxon>
        <taxon>Alphaproteobacteria</taxon>
        <taxon>Acetobacterales</taxon>
        <taxon>Acetobacteraceae</taxon>
        <taxon>Acetobacter</taxon>
    </lineage>
</organism>
<dbReference type="EMBL" id="WOTB01000021">
    <property type="protein sequence ID" value="NHN85838.1"/>
    <property type="molecule type" value="Genomic_DNA"/>
</dbReference>
<dbReference type="CDD" id="cd08422">
    <property type="entry name" value="PBP2_CrgA_like"/>
    <property type="match status" value="1"/>
</dbReference>
<evidence type="ECO:0000259" key="5">
    <source>
        <dbReference type="PROSITE" id="PS50931"/>
    </source>
</evidence>
<keyword evidence="4" id="KW-0804">Transcription</keyword>
<protein>
    <submittedName>
        <fullName evidence="6">LysR family transcriptional regulator</fullName>
    </submittedName>
</protein>
<keyword evidence="3" id="KW-0238">DNA-binding</keyword>
<dbReference type="InterPro" id="IPR036388">
    <property type="entry name" value="WH-like_DNA-bd_sf"/>
</dbReference>
<evidence type="ECO:0000256" key="1">
    <source>
        <dbReference type="ARBA" id="ARBA00009437"/>
    </source>
</evidence>
<evidence type="ECO:0000313" key="7">
    <source>
        <dbReference type="Proteomes" id="UP000635278"/>
    </source>
</evidence>
<evidence type="ECO:0000313" key="6">
    <source>
        <dbReference type="EMBL" id="NHN85838.1"/>
    </source>
</evidence>
<dbReference type="RefSeq" id="WP_173584233.1">
    <property type="nucleotide sequence ID" value="NZ_WOTB01000021.1"/>
</dbReference>
<sequence length="309" mass="33898">MRLPDFEAWAIFAKVAEHGSFAKAADDVRLSKPTVSKAISRLETALGISLFSRTSRQLSLTEMGRQLLPHARQVIAEAEIAEAEARETMLTPTGLVRIAAPMTFGIHHLSPLLPGFFTRCPDVDVAIDFSDSLVDVVADGFDFAIRIATLTDSSLRARKLCTVRLLLVASPAWISAVAPLRAPRDLEPHKGFVYTGTSAPGTLRLTHRNGDSTTLAQSARFRSNNAEAFLPALEAGFGYGLFPEFMIWKALQEGRVQQILPDWQAPPIGISLVTPPNALRPRRVQILMDYLSEILPTAPWVRCDTSEPT</sequence>
<reference evidence="6 7" key="1">
    <citation type="journal article" date="2020" name="Int. J. Syst. Evol. Microbiol.">
        <title>Novel acetic acid bacteria from cider fermentations: Acetobacter conturbans sp. nov. and Acetobacter fallax sp. nov.</title>
        <authorList>
            <person name="Sombolestani A.S."/>
            <person name="Cleenwerck I."/>
            <person name="Cnockaert M."/>
            <person name="Borremans W."/>
            <person name="Wieme A.D."/>
            <person name="De Vuyst L."/>
            <person name="Vandamme P."/>
        </authorList>
    </citation>
    <scope>NUCLEOTIDE SEQUENCE [LARGE SCALE GENOMIC DNA]</scope>
    <source>
        <strain evidence="6 7">LMG 30640</strain>
    </source>
</reference>
<accession>A0ABX0JQV5</accession>
<dbReference type="Gene3D" id="3.40.190.290">
    <property type="match status" value="1"/>
</dbReference>
<gene>
    <name evidence="6" type="ORF">GOB93_14475</name>
</gene>
<dbReference type="PROSITE" id="PS50931">
    <property type="entry name" value="HTH_LYSR"/>
    <property type="match status" value="1"/>
</dbReference>
<dbReference type="InterPro" id="IPR000847">
    <property type="entry name" value="LysR_HTH_N"/>
</dbReference>
<dbReference type="Proteomes" id="UP000635278">
    <property type="component" value="Unassembled WGS sequence"/>
</dbReference>
<dbReference type="PRINTS" id="PR00039">
    <property type="entry name" value="HTHLYSR"/>
</dbReference>
<comment type="caution">
    <text evidence="6">The sequence shown here is derived from an EMBL/GenBank/DDBJ whole genome shotgun (WGS) entry which is preliminary data.</text>
</comment>
<name>A0ABX0JQV5_9PROT</name>
<keyword evidence="2" id="KW-0805">Transcription regulation</keyword>